<dbReference type="Proteomes" id="UP000032427">
    <property type="component" value="Chromosome 1"/>
</dbReference>
<evidence type="ECO:0000313" key="4">
    <source>
        <dbReference type="Proteomes" id="UP000032427"/>
    </source>
</evidence>
<feature type="transmembrane region" description="Helical" evidence="2">
    <location>
        <begin position="450"/>
        <end position="470"/>
    </location>
</feature>
<gene>
    <name evidence="3" type="primary">kpsE</name>
    <name evidence="3" type="ORF">AWOD_I_0193</name>
</gene>
<dbReference type="GO" id="GO:0004713">
    <property type="term" value="F:protein tyrosine kinase activity"/>
    <property type="evidence" value="ECO:0007669"/>
    <property type="project" value="TreeGrafter"/>
</dbReference>
<keyword evidence="2" id="KW-1133">Transmembrane helix</keyword>
<dbReference type="PANTHER" id="PTHR32309:SF13">
    <property type="entry name" value="FERRIC ENTEROBACTIN TRANSPORT PROTEIN FEPE"/>
    <property type="match status" value="1"/>
</dbReference>
<evidence type="ECO:0000256" key="2">
    <source>
        <dbReference type="SAM" id="Phobius"/>
    </source>
</evidence>
<dbReference type="HOGENOM" id="CLU_027864_2_0_6"/>
<dbReference type="PANTHER" id="PTHR32309">
    <property type="entry name" value="TYROSINE-PROTEIN KINASE"/>
    <property type="match status" value="1"/>
</dbReference>
<dbReference type="PATRIC" id="fig|80852.17.peg.199"/>
<dbReference type="OrthoDB" id="5580984at2"/>
<keyword evidence="4" id="KW-1185">Reference proteome</keyword>
<organism evidence="3 4">
    <name type="scientific">Aliivibrio wodanis</name>
    <dbReference type="NCBI Taxonomy" id="80852"/>
    <lineage>
        <taxon>Bacteria</taxon>
        <taxon>Pseudomonadati</taxon>
        <taxon>Pseudomonadota</taxon>
        <taxon>Gammaproteobacteria</taxon>
        <taxon>Vibrionales</taxon>
        <taxon>Vibrionaceae</taxon>
        <taxon>Aliivibrio</taxon>
    </lineage>
</organism>
<keyword evidence="2" id="KW-0472">Membrane</keyword>
<evidence type="ECO:0000256" key="1">
    <source>
        <dbReference type="SAM" id="Coils"/>
    </source>
</evidence>
<name>A0A090IM30_9GAMM</name>
<dbReference type="STRING" id="80852.AWOD_I_0193"/>
<dbReference type="InterPro" id="IPR050445">
    <property type="entry name" value="Bact_polysacc_biosynth/exp"/>
</dbReference>
<proteinExistence type="predicted"/>
<keyword evidence="2" id="KW-0812">Transmembrane</keyword>
<dbReference type="KEGG" id="awd:AWOD_I_0193"/>
<accession>A0A090IM30</accession>
<dbReference type="EMBL" id="LN554846">
    <property type="protein sequence ID" value="CED70288.1"/>
    <property type="molecule type" value="Genomic_DNA"/>
</dbReference>
<sequence>MPEQRFKQFATQFTQEQFADATLLEAEAKKYLTSDPELAKKIQARADALKENQKKYQALQLKIEQEKKENQIEANKIDADKKPVVVSMPEPKIEIPSMVSPSKSLKRKEKTIKEKAQGMMRSGLFIFIFLPTFIFSIYQLLIASPRYESQSQLIVQQPDSMATMDASMAILSGLGGGASSTDTELVKAYIYSSDMVAFLNQELNLREHYSESGSDYFSRFHSDESKEAFLEYYKKHITVAIDEKSGVITVLSQAFTPEKANQITKKIVARAEWYINSIGHHLASEQLTFIKKEHELVELRLQEAQSQLLNFQRKHSLLDPTAEGASMQQITYSIEGELATKETELKALTSIMSLKAPQVVAIKNEIKALKNQLKIERSKLTESGKATLSVSEILSKYTDLKIKVELALQGYTSSQVSLEKSRIEAYRQIKYLIVVEKATVPESHKYPDTFYNITLFFALSLIIFAIGRIITMTIQELR</sequence>
<feature type="coiled-coil region" evidence="1">
    <location>
        <begin position="39"/>
        <end position="76"/>
    </location>
</feature>
<dbReference type="GeneID" id="28539723"/>
<feature type="transmembrane region" description="Helical" evidence="2">
    <location>
        <begin position="123"/>
        <end position="141"/>
    </location>
</feature>
<reference evidence="4" key="1">
    <citation type="submission" date="2014-09" db="EMBL/GenBank/DDBJ databases">
        <authorList>
            <person name="Hjerde E."/>
        </authorList>
    </citation>
    <scope>NUCLEOTIDE SEQUENCE [LARGE SCALE GENOMIC DNA]</scope>
    <source>
        <strain evidence="4">06/09/139</strain>
    </source>
</reference>
<evidence type="ECO:0000313" key="3">
    <source>
        <dbReference type="EMBL" id="CED70288.1"/>
    </source>
</evidence>
<dbReference type="AlphaFoldDB" id="A0A090IM30"/>
<dbReference type="GO" id="GO:0005886">
    <property type="term" value="C:plasma membrane"/>
    <property type="evidence" value="ECO:0007669"/>
    <property type="project" value="TreeGrafter"/>
</dbReference>
<protein>
    <submittedName>
        <fullName evidence="3">Capsular polysaccharide ABC transporter, inner membrane protein KpsE</fullName>
    </submittedName>
</protein>
<feature type="coiled-coil region" evidence="1">
    <location>
        <begin position="287"/>
        <end position="314"/>
    </location>
</feature>
<keyword evidence="1" id="KW-0175">Coiled coil</keyword>